<dbReference type="Proteomes" id="UP000614982">
    <property type="component" value="Unassembled WGS sequence"/>
</dbReference>
<proteinExistence type="predicted"/>
<evidence type="ECO:0000259" key="1">
    <source>
        <dbReference type="PROSITE" id="PS50943"/>
    </source>
</evidence>
<name>A0ABQ1DII0_PSECI</name>
<dbReference type="SMART" id="SM00530">
    <property type="entry name" value="HTH_XRE"/>
    <property type="match status" value="1"/>
</dbReference>
<dbReference type="SUPFAM" id="SSF47413">
    <property type="entry name" value="lambda repressor-like DNA-binding domains"/>
    <property type="match status" value="1"/>
</dbReference>
<keyword evidence="3" id="KW-1185">Reference proteome</keyword>
<dbReference type="InterPro" id="IPR050077">
    <property type="entry name" value="LexA_repressor"/>
</dbReference>
<dbReference type="Gene3D" id="2.10.109.10">
    <property type="entry name" value="Umud Fragment, subunit A"/>
    <property type="match status" value="1"/>
</dbReference>
<comment type="caution">
    <text evidence="2">The sequence shown here is derived from an EMBL/GenBank/DDBJ whole genome shotgun (WGS) entry which is preliminary data.</text>
</comment>
<gene>
    <name evidence="2" type="ORF">PSCICP_07930</name>
</gene>
<dbReference type="InterPro" id="IPR015927">
    <property type="entry name" value="Peptidase_S24_S26A/B/C"/>
</dbReference>
<dbReference type="Pfam" id="PF00717">
    <property type="entry name" value="Peptidase_S24"/>
    <property type="match status" value="1"/>
</dbReference>
<evidence type="ECO:0000313" key="3">
    <source>
        <dbReference type="Proteomes" id="UP000614982"/>
    </source>
</evidence>
<dbReference type="PROSITE" id="PS50943">
    <property type="entry name" value="HTH_CROC1"/>
    <property type="match status" value="1"/>
</dbReference>
<dbReference type="CDD" id="cd06529">
    <property type="entry name" value="S24_LexA-like"/>
    <property type="match status" value="1"/>
</dbReference>
<dbReference type="InterPro" id="IPR039418">
    <property type="entry name" value="LexA-like"/>
</dbReference>
<reference evidence="2 3" key="1">
    <citation type="submission" date="2020-05" db="EMBL/GenBank/DDBJ databases">
        <title>Genetic diversity of Pseudomonas cichorii.</title>
        <authorList>
            <person name="Tani S."/>
            <person name="Yagi H."/>
            <person name="Hashimoto S."/>
            <person name="Iiyama K."/>
            <person name="Furuya N."/>
        </authorList>
    </citation>
    <scope>NUCLEOTIDE SEQUENCE [LARGE SCALE GENOMIC DNA]</scope>
    <source>
        <strain evidence="2 3">LMG 2162</strain>
    </source>
</reference>
<dbReference type="InterPro" id="IPR001387">
    <property type="entry name" value="Cro/C1-type_HTH"/>
</dbReference>
<organism evidence="2 3">
    <name type="scientific">Pseudomonas cichorii</name>
    <dbReference type="NCBI Taxonomy" id="36746"/>
    <lineage>
        <taxon>Bacteria</taxon>
        <taxon>Pseudomonadati</taxon>
        <taxon>Pseudomonadota</taxon>
        <taxon>Gammaproteobacteria</taxon>
        <taxon>Pseudomonadales</taxon>
        <taxon>Pseudomonadaceae</taxon>
        <taxon>Pseudomonas</taxon>
    </lineage>
</organism>
<dbReference type="CDD" id="cd00093">
    <property type="entry name" value="HTH_XRE"/>
    <property type="match status" value="1"/>
</dbReference>
<dbReference type="SUPFAM" id="SSF51306">
    <property type="entry name" value="LexA/Signal peptidase"/>
    <property type="match status" value="1"/>
</dbReference>
<dbReference type="InterPro" id="IPR010982">
    <property type="entry name" value="Lambda_DNA-bd_dom_sf"/>
</dbReference>
<sequence length="244" mass="26624">MAKKRTLTPEQDAECEHLKSIYKVRAKTAGINQMDVADELGITQAAVSHYLNGVNPLNARVAAVFAKLLGMPVRSFSPRLADEIEATTEAARLGQAGLEPESNVRPTPQPNLMYRYPVISWVAAGAWAEAVEPFPPGFSDRYELSEYEAKGPAFWLEVKGDSMTSPAGQSITEGTLILVDTEVDAFHGKLVIAKLGNSNEATFKKLVEDGGRKFLKPLNPAYPTEMCTEDCRIVGVVVRALMKL</sequence>
<evidence type="ECO:0000313" key="2">
    <source>
        <dbReference type="EMBL" id="GFM90821.1"/>
    </source>
</evidence>
<dbReference type="GeneID" id="93660243"/>
<dbReference type="Pfam" id="PF01381">
    <property type="entry name" value="HTH_3"/>
    <property type="match status" value="1"/>
</dbReference>
<dbReference type="PANTHER" id="PTHR33516:SF2">
    <property type="entry name" value="LEXA REPRESSOR-RELATED"/>
    <property type="match status" value="1"/>
</dbReference>
<dbReference type="RefSeq" id="WP_025261106.1">
    <property type="nucleotide sequence ID" value="NZ_BLWA01000002.1"/>
</dbReference>
<dbReference type="Gene3D" id="1.10.260.40">
    <property type="entry name" value="lambda repressor-like DNA-binding domains"/>
    <property type="match status" value="1"/>
</dbReference>
<protein>
    <submittedName>
        <fullName evidence="2">Peptidase</fullName>
    </submittedName>
</protein>
<accession>A0ABQ1DII0</accession>
<feature type="domain" description="HTH cro/C1-type" evidence="1">
    <location>
        <begin position="21"/>
        <end position="76"/>
    </location>
</feature>
<dbReference type="PANTHER" id="PTHR33516">
    <property type="entry name" value="LEXA REPRESSOR"/>
    <property type="match status" value="1"/>
</dbReference>
<dbReference type="EMBL" id="BLWA01000002">
    <property type="protein sequence ID" value="GFM90821.1"/>
    <property type="molecule type" value="Genomic_DNA"/>
</dbReference>
<dbReference type="InterPro" id="IPR036286">
    <property type="entry name" value="LexA/Signal_pep-like_sf"/>
</dbReference>